<reference evidence="5 6" key="1">
    <citation type="submission" date="2015-06" db="EMBL/GenBank/DDBJ databases">
        <title>Improved classification and identification of acetic acid bacteria using matrix-assisted laser desorption/ionization time-of-flight mass spectrometry; Gluconobacter nephelii and Gluconobacter uchimurae are later heterotypic synonyms of Gluconobacter japonicus and Gluconobacter oxydans, respectively.</title>
        <authorList>
            <person name="Li L."/>
            <person name="Cleenwerck I."/>
            <person name="De Vuyst L."/>
            <person name="Vandamme P."/>
        </authorList>
    </citation>
    <scope>NUCLEOTIDE SEQUENCE [LARGE SCALE GENOMIC DNA]</scope>
    <source>
        <strain evidence="5 6">LMG 1663</strain>
    </source>
</reference>
<evidence type="ECO:0000256" key="1">
    <source>
        <dbReference type="ARBA" id="ARBA00023015"/>
    </source>
</evidence>
<proteinExistence type="predicted"/>
<evidence type="ECO:0000313" key="5">
    <source>
        <dbReference type="EMBL" id="KXV61859.1"/>
    </source>
</evidence>
<dbReference type="InterPro" id="IPR000835">
    <property type="entry name" value="HTH_MarR-typ"/>
</dbReference>
<dbReference type="EMBL" id="LHZT01000017">
    <property type="protein sequence ID" value="KXV61859.1"/>
    <property type="molecule type" value="Genomic_DNA"/>
</dbReference>
<evidence type="ECO:0000313" key="6">
    <source>
        <dbReference type="Proteomes" id="UP000075411"/>
    </source>
</evidence>
<dbReference type="SMART" id="SM00347">
    <property type="entry name" value="HTH_MARR"/>
    <property type="match status" value="1"/>
</dbReference>
<feature type="domain" description="HTH marR-type" evidence="4">
    <location>
        <begin position="17"/>
        <end position="150"/>
    </location>
</feature>
<dbReference type="RefSeq" id="WP_061487098.1">
    <property type="nucleotide sequence ID" value="NZ_LHZT01000017.1"/>
</dbReference>
<name>A0A149U976_9PROT</name>
<sequence length="156" mass="17978">MDNVQEVLDHEKLRHRDMTVTYRIMRLTTLWRGHLERAYKERGLSLALVRPVAYLILMPEGLSQHELAEALQCDDSSLVRIIDALEKKKIVKRVADPKDRRLKRIYVTEIGKELFEPLRAATANVEAAILSGLDARQQDDLIRVIDQLILNAQRAV</sequence>
<organism evidence="5 6">
    <name type="scientific">Acetobacter tropicalis</name>
    <dbReference type="NCBI Taxonomy" id="104102"/>
    <lineage>
        <taxon>Bacteria</taxon>
        <taxon>Pseudomonadati</taxon>
        <taxon>Pseudomonadota</taxon>
        <taxon>Alphaproteobacteria</taxon>
        <taxon>Acetobacterales</taxon>
        <taxon>Acetobacteraceae</taxon>
        <taxon>Acetobacter</taxon>
    </lineage>
</organism>
<dbReference type="Proteomes" id="UP000075411">
    <property type="component" value="Unassembled WGS sequence"/>
</dbReference>
<gene>
    <name evidence="5" type="ORF">AD947_00095</name>
</gene>
<dbReference type="InterPro" id="IPR036390">
    <property type="entry name" value="WH_DNA-bd_sf"/>
</dbReference>
<dbReference type="AlphaFoldDB" id="A0A149U976"/>
<comment type="caution">
    <text evidence="5">The sequence shown here is derived from an EMBL/GenBank/DDBJ whole genome shotgun (WGS) entry which is preliminary data.</text>
</comment>
<keyword evidence="2" id="KW-0238">DNA-binding</keyword>
<dbReference type="PROSITE" id="PS50995">
    <property type="entry name" value="HTH_MARR_2"/>
    <property type="match status" value="1"/>
</dbReference>
<dbReference type="SUPFAM" id="SSF46785">
    <property type="entry name" value="Winged helix' DNA-binding domain"/>
    <property type="match status" value="1"/>
</dbReference>
<keyword evidence="1" id="KW-0805">Transcription regulation</keyword>
<dbReference type="GO" id="GO:0003677">
    <property type="term" value="F:DNA binding"/>
    <property type="evidence" value="ECO:0007669"/>
    <property type="project" value="UniProtKB-KW"/>
</dbReference>
<evidence type="ECO:0000256" key="2">
    <source>
        <dbReference type="ARBA" id="ARBA00023125"/>
    </source>
</evidence>
<evidence type="ECO:0000256" key="3">
    <source>
        <dbReference type="ARBA" id="ARBA00023163"/>
    </source>
</evidence>
<evidence type="ECO:0000259" key="4">
    <source>
        <dbReference type="PROSITE" id="PS50995"/>
    </source>
</evidence>
<dbReference type="InterPro" id="IPR036388">
    <property type="entry name" value="WH-like_DNA-bd_sf"/>
</dbReference>
<dbReference type="GO" id="GO:0003700">
    <property type="term" value="F:DNA-binding transcription factor activity"/>
    <property type="evidence" value="ECO:0007669"/>
    <property type="project" value="InterPro"/>
</dbReference>
<keyword evidence="3" id="KW-0804">Transcription</keyword>
<dbReference type="OrthoDB" id="5974674at2"/>
<dbReference type="PANTHER" id="PTHR42756:SF1">
    <property type="entry name" value="TRANSCRIPTIONAL REPRESSOR OF EMRAB OPERON"/>
    <property type="match status" value="1"/>
</dbReference>
<dbReference type="PANTHER" id="PTHR42756">
    <property type="entry name" value="TRANSCRIPTIONAL REGULATOR, MARR"/>
    <property type="match status" value="1"/>
</dbReference>
<dbReference type="Gene3D" id="1.10.10.10">
    <property type="entry name" value="Winged helix-like DNA-binding domain superfamily/Winged helix DNA-binding domain"/>
    <property type="match status" value="1"/>
</dbReference>
<dbReference type="Pfam" id="PF01047">
    <property type="entry name" value="MarR"/>
    <property type="match status" value="1"/>
</dbReference>
<dbReference type="PRINTS" id="PR00598">
    <property type="entry name" value="HTHMARR"/>
</dbReference>
<accession>A0A149U976</accession>
<protein>
    <recommendedName>
        <fullName evidence="4">HTH marR-type domain-containing protein</fullName>
    </recommendedName>
</protein>